<dbReference type="AlphaFoldDB" id="A0A4Z1HAS9"/>
<proteinExistence type="predicted"/>
<name>A0A4Z1HAS9_9HELO</name>
<gene>
    <name evidence="1" type="ORF">BELL_2551g00010</name>
</gene>
<protein>
    <submittedName>
        <fullName evidence="1">Uncharacterized protein</fullName>
    </submittedName>
</protein>
<dbReference type="EMBL" id="PQXM01002549">
    <property type="protein sequence ID" value="TGO44582.1"/>
    <property type="molecule type" value="Genomic_DNA"/>
</dbReference>
<dbReference type="Proteomes" id="UP000297229">
    <property type="component" value="Unassembled WGS sequence"/>
</dbReference>
<dbReference type="STRING" id="278938.A0A4Z1HAS9"/>
<comment type="caution">
    <text evidence="1">The sequence shown here is derived from an EMBL/GenBank/DDBJ whole genome shotgun (WGS) entry which is preliminary data.</text>
</comment>
<sequence>MQTPNIISADVAPQFYDSISDRYEKYYAQNQGLLDFVRESLELLPRDAEVSDGWMDGFSRVLGVSVEILGIGR</sequence>
<accession>A0A4Z1HAS9</accession>
<organism evidence="1 2">
    <name type="scientific">Botrytis elliptica</name>
    <dbReference type="NCBI Taxonomy" id="278938"/>
    <lineage>
        <taxon>Eukaryota</taxon>
        <taxon>Fungi</taxon>
        <taxon>Dikarya</taxon>
        <taxon>Ascomycota</taxon>
        <taxon>Pezizomycotina</taxon>
        <taxon>Leotiomycetes</taxon>
        <taxon>Helotiales</taxon>
        <taxon>Sclerotiniaceae</taxon>
        <taxon>Botrytis</taxon>
    </lineage>
</organism>
<evidence type="ECO:0000313" key="2">
    <source>
        <dbReference type="Proteomes" id="UP000297229"/>
    </source>
</evidence>
<reference evidence="1 2" key="1">
    <citation type="submission" date="2017-12" db="EMBL/GenBank/DDBJ databases">
        <title>Comparative genomics of Botrytis spp.</title>
        <authorList>
            <person name="Valero-Jimenez C.A."/>
            <person name="Tapia P."/>
            <person name="Veloso J."/>
            <person name="Silva-Moreno E."/>
            <person name="Staats M."/>
            <person name="Valdes J.H."/>
            <person name="Van Kan J.A.L."/>
        </authorList>
    </citation>
    <scope>NUCLEOTIDE SEQUENCE [LARGE SCALE GENOMIC DNA]</scope>
    <source>
        <strain evidence="1 2">Be9601</strain>
    </source>
</reference>
<evidence type="ECO:0000313" key="1">
    <source>
        <dbReference type="EMBL" id="TGO44582.1"/>
    </source>
</evidence>
<keyword evidence="2" id="KW-1185">Reference proteome</keyword>